<gene>
    <name evidence="1" type="ORF">BKA00_004429</name>
</gene>
<evidence type="ECO:0000313" key="1">
    <source>
        <dbReference type="EMBL" id="MBB6397515.1"/>
    </source>
</evidence>
<keyword evidence="2" id="KW-1185">Reference proteome</keyword>
<dbReference type="AlphaFoldDB" id="A0A7X0L0I9"/>
<sequence length="90" mass="10464">MRMEGITEHRIKPNRFYTIGVAGFDVATVKRLDPPEAVLGVSMEETGEEFEYVLRPGDTFPVADQTWQVVEVLFPDDADWDWEVHVRRIR</sequence>
<reference evidence="1 2" key="1">
    <citation type="submission" date="2020-08" db="EMBL/GenBank/DDBJ databases">
        <title>Sequencing the genomes of 1000 actinobacteria strains.</title>
        <authorList>
            <person name="Klenk H.-P."/>
        </authorList>
    </citation>
    <scope>NUCLEOTIDE SEQUENCE [LARGE SCALE GENOMIC DNA]</scope>
    <source>
        <strain evidence="1 2">DSM 43675</strain>
    </source>
</reference>
<proteinExistence type="predicted"/>
<organism evidence="1 2">
    <name type="scientific">Actinomadura coerulea</name>
    <dbReference type="NCBI Taxonomy" id="46159"/>
    <lineage>
        <taxon>Bacteria</taxon>
        <taxon>Bacillati</taxon>
        <taxon>Actinomycetota</taxon>
        <taxon>Actinomycetes</taxon>
        <taxon>Streptosporangiales</taxon>
        <taxon>Thermomonosporaceae</taxon>
        <taxon>Actinomadura</taxon>
    </lineage>
</organism>
<dbReference type="InterPro" id="IPR045642">
    <property type="entry name" value="DUF6406"/>
</dbReference>
<comment type="caution">
    <text evidence="1">The sequence shown here is derived from an EMBL/GenBank/DDBJ whole genome shotgun (WGS) entry which is preliminary data.</text>
</comment>
<name>A0A7X0L0I9_9ACTN</name>
<dbReference type="Pfam" id="PF19944">
    <property type="entry name" value="DUF6406"/>
    <property type="match status" value="1"/>
</dbReference>
<dbReference type="EMBL" id="JACHMQ010000001">
    <property type="protein sequence ID" value="MBB6397515.1"/>
    <property type="molecule type" value="Genomic_DNA"/>
</dbReference>
<protein>
    <submittedName>
        <fullName evidence="1">Uncharacterized protein</fullName>
    </submittedName>
</protein>
<dbReference type="RefSeq" id="WP_185027891.1">
    <property type="nucleotide sequence ID" value="NZ_JACHMQ010000001.1"/>
</dbReference>
<evidence type="ECO:0000313" key="2">
    <source>
        <dbReference type="Proteomes" id="UP000546324"/>
    </source>
</evidence>
<dbReference type="Proteomes" id="UP000546324">
    <property type="component" value="Unassembled WGS sequence"/>
</dbReference>
<accession>A0A7X0L0I9</accession>